<sequence>MGVLLGTGRRNIGRTPQGRLILSKAGASEDGKRLAAQHADAIFTHHDTLEQAQDFLSGREATAGGTGARTGRSAHLPWRQRSSATTTRTSSASTRNRPPRSASRTPSTTSAATEHYDFARHPLDAPFPDIGDLGQNSFRSTTDAIKRSARERTSRAVVRWKPPRRARCSAARRKRWRTALQRWFDGKPPTVSSSAAVRPTPSATSSIGGARPATAWPVPPCVPGDSCASTRA</sequence>
<dbReference type="AlphaFoldDB" id="A0A939NP21"/>
<accession>A0A939NP21</accession>
<feature type="compositionally biased region" description="Polar residues" evidence="1">
    <location>
        <begin position="190"/>
        <end position="207"/>
    </location>
</feature>
<comment type="caution">
    <text evidence="2">The sequence shown here is derived from an EMBL/GenBank/DDBJ whole genome shotgun (WGS) entry which is preliminary data.</text>
</comment>
<proteinExistence type="predicted"/>
<evidence type="ECO:0000256" key="1">
    <source>
        <dbReference type="SAM" id="MobiDB-lite"/>
    </source>
</evidence>
<dbReference type="EMBL" id="JAGETR010000060">
    <property type="protein sequence ID" value="MBO2006855.1"/>
    <property type="molecule type" value="Genomic_DNA"/>
</dbReference>
<feature type="compositionally biased region" description="Low complexity" evidence="1">
    <location>
        <begin position="81"/>
        <end position="112"/>
    </location>
</feature>
<protein>
    <submittedName>
        <fullName evidence="2">Uncharacterized protein</fullName>
    </submittedName>
</protein>
<gene>
    <name evidence="2" type="ORF">J4732_10555</name>
</gene>
<dbReference type="SUPFAM" id="SSF51679">
    <property type="entry name" value="Bacterial luciferase-like"/>
    <property type="match status" value="1"/>
</dbReference>
<name>A0A939NP21_SERMA</name>
<feature type="region of interest" description="Disordered" evidence="1">
    <location>
        <begin position="61"/>
        <end position="112"/>
    </location>
</feature>
<organism evidence="2">
    <name type="scientific">Serratia marcescens</name>
    <dbReference type="NCBI Taxonomy" id="615"/>
    <lineage>
        <taxon>Bacteria</taxon>
        <taxon>Pseudomonadati</taxon>
        <taxon>Pseudomonadota</taxon>
        <taxon>Gammaproteobacteria</taxon>
        <taxon>Enterobacterales</taxon>
        <taxon>Yersiniaceae</taxon>
        <taxon>Serratia</taxon>
    </lineage>
</organism>
<dbReference type="GO" id="GO:0016705">
    <property type="term" value="F:oxidoreductase activity, acting on paired donors, with incorporation or reduction of molecular oxygen"/>
    <property type="evidence" value="ECO:0007669"/>
    <property type="project" value="InterPro"/>
</dbReference>
<reference evidence="2" key="1">
    <citation type="submission" date="2021-03" db="EMBL/GenBank/DDBJ databases">
        <title>Molecular epidemiology and mechanisms of colistin and carbapenem resistance in Enterobacteriaceae from clinical isolates, the environment and porcine samples in Pretoria, South Africa.</title>
        <authorList>
            <person name="Bogoshi D."/>
            <person name="Mbelle N.M."/>
            <person name="Naidoo V."/>
            <person name="Osei Sekyere J."/>
        </authorList>
    </citation>
    <scope>NUCLEOTIDE SEQUENCE</scope>
    <source>
        <strain evidence="2">C080</strain>
    </source>
</reference>
<evidence type="ECO:0000313" key="2">
    <source>
        <dbReference type="EMBL" id="MBO2006855.1"/>
    </source>
</evidence>
<feature type="region of interest" description="Disordered" evidence="1">
    <location>
        <begin position="185"/>
        <end position="232"/>
    </location>
</feature>
<dbReference type="InterPro" id="IPR036661">
    <property type="entry name" value="Luciferase-like_sf"/>
</dbReference>
<dbReference type="Gene3D" id="3.20.20.30">
    <property type="entry name" value="Luciferase-like domain"/>
    <property type="match status" value="1"/>
</dbReference>